<organism evidence="2 3">
    <name type="scientific">Fusarium floridanum</name>
    <dbReference type="NCBI Taxonomy" id="1325733"/>
    <lineage>
        <taxon>Eukaryota</taxon>
        <taxon>Fungi</taxon>
        <taxon>Dikarya</taxon>
        <taxon>Ascomycota</taxon>
        <taxon>Pezizomycotina</taxon>
        <taxon>Sordariomycetes</taxon>
        <taxon>Hypocreomycetidae</taxon>
        <taxon>Hypocreales</taxon>
        <taxon>Nectriaceae</taxon>
        <taxon>Fusarium</taxon>
        <taxon>Fusarium solani species complex</taxon>
    </lineage>
</organism>
<evidence type="ECO:0000256" key="1">
    <source>
        <dbReference type="SAM" id="MobiDB-lite"/>
    </source>
</evidence>
<dbReference type="Proteomes" id="UP000287972">
    <property type="component" value="Unassembled WGS sequence"/>
</dbReference>
<comment type="caution">
    <text evidence="2">The sequence shown here is derived from an EMBL/GenBank/DDBJ whole genome shotgun (WGS) entry which is preliminary data.</text>
</comment>
<gene>
    <name evidence="2" type="ORF">CEP51_013669</name>
</gene>
<evidence type="ECO:0000313" key="2">
    <source>
        <dbReference type="EMBL" id="RSL61178.1"/>
    </source>
</evidence>
<sequence>MRSYSASSPASEQRSLDEPRIQSHYPTPPELLGYPVNPDPVTDIDFEASTSVRKLHAEDSSSAYRRPLHNYHASPASLSFAPWETAVHLPELWRALQSTSL</sequence>
<dbReference type="AlphaFoldDB" id="A0A428Q7B7"/>
<dbReference type="EMBL" id="NKCL01000580">
    <property type="protein sequence ID" value="RSL61178.1"/>
    <property type="molecule type" value="Genomic_DNA"/>
</dbReference>
<proteinExistence type="predicted"/>
<evidence type="ECO:0000313" key="3">
    <source>
        <dbReference type="Proteomes" id="UP000287972"/>
    </source>
</evidence>
<reference evidence="2 3" key="1">
    <citation type="submission" date="2017-06" db="EMBL/GenBank/DDBJ databases">
        <title>Comparative genomic analysis of Ambrosia Fusariam Clade fungi.</title>
        <authorList>
            <person name="Stajich J.E."/>
            <person name="Carrillo J."/>
            <person name="Kijimoto T."/>
            <person name="Eskalen A."/>
            <person name="O'Donnell K."/>
            <person name="Kasson M."/>
        </authorList>
    </citation>
    <scope>NUCLEOTIDE SEQUENCE [LARGE SCALE GENOMIC DNA]</scope>
    <source>
        <strain evidence="2 3">NRRL62606</strain>
    </source>
</reference>
<protein>
    <submittedName>
        <fullName evidence="2">Uncharacterized protein</fullName>
    </submittedName>
</protein>
<keyword evidence="3" id="KW-1185">Reference proteome</keyword>
<feature type="compositionally biased region" description="Polar residues" evidence="1">
    <location>
        <begin position="1"/>
        <end position="13"/>
    </location>
</feature>
<accession>A0A428Q7B7</accession>
<name>A0A428Q7B7_9HYPO</name>
<feature type="region of interest" description="Disordered" evidence="1">
    <location>
        <begin position="1"/>
        <end position="44"/>
    </location>
</feature>